<comment type="caution">
    <text evidence="1">The sequence shown here is derived from an EMBL/GenBank/DDBJ whole genome shotgun (WGS) entry which is preliminary data.</text>
</comment>
<name>A0AAN6H6G2_9PEZI</name>
<evidence type="ECO:0008006" key="3">
    <source>
        <dbReference type="Google" id="ProtNLM"/>
    </source>
</evidence>
<protein>
    <recommendedName>
        <fullName evidence="3">F-box domain-containing protein</fullName>
    </recommendedName>
</protein>
<keyword evidence="2" id="KW-1185">Reference proteome</keyword>
<evidence type="ECO:0000313" key="2">
    <source>
        <dbReference type="Proteomes" id="UP001175353"/>
    </source>
</evidence>
<sequence length="174" mass="19985">MAPASRLLSLPRELRDKIYEFVAINEDLTVRVKTTPPTDDRCQLASRSGLILACKQLHDEYPEDLLANSLKPSNLIIIEVIVLDGDFTRAFNFARHLTPAQCAMTNGYQLLVTQWYSEPTHFGRTIILANWCNGNTRDSNLQSYINDKKRGSDNRPCKDIELWELCEVLWTRKD</sequence>
<accession>A0AAN6H6G2</accession>
<gene>
    <name evidence="1" type="ORF">LTR91_022310</name>
</gene>
<proteinExistence type="predicted"/>
<dbReference type="AlphaFoldDB" id="A0AAN6H6G2"/>
<reference evidence="1" key="1">
    <citation type="submission" date="2023-06" db="EMBL/GenBank/DDBJ databases">
        <title>Black Yeasts Isolated from many extreme environments.</title>
        <authorList>
            <person name="Coleine C."/>
            <person name="Stajich J.E."/>
            <person name="Selbmann L."/>
        </authorList>
    </citation>
    <scope>NUCLEOTIDE SEQUENCE</scope>
    <source>
        <strain evidence="1">CCFEE 5200</strain>
    </source>
</reference>
<dbReference type="Proteomes" id="UP001175353">
    <property type="component" value="Unassembled WGS sequence"/>
</dbReference>
<organism evidence="1 2">
    <name type="scientific">Friedmanniomyces endolithicus</name>
    <dbReference type="NCBI Taxonomy" id="329885"/>
    <lineage>
        <taxon>Eukaryota</taxon>
        <taxon>Fungi</taxon>
        <taxon>Dikarya</taxon>
        <taxon>Ascomycota</taxon>
        <taxon>Pezizomycotina</taxon>
        <taxon>Dothideomycetes</taxon>
        <taxon>Dothideomycetidae</taxon>
        <taxon>Mycosphaerellales</taxon>
        <taxon>Teratosphaeriaceae</taxon>
        <taxon>Friedmanniomyces</taxon>
    </lineage>
</organism>
<dbReference type="EMBL" id="JAUJLE010000432">
    <property type="protein sequence ID" value="KAK0956580.1"/>
    <property type="molecule type" value="Genomic_DNA"/>
</dbReference>
<evidence type="ECO:0000313" key="1">
    <source>
        <dbReference type="EMBL" id="KAK0956580.1"/>
    </source>
</evidence>